<evidence type="ECO:0000259" key="2">
    <source>
        <dbReference type="Pfam" id="PF20167"/>
    </source>
</evidence>
<feature type="compositionally biased region" description="Polar residues" evidence="1">
    <location>
        <begin position="1"/>
        <end position="19"/>
    </location>
</feature>
<proteinExistence type="predicted"/>
<feature type="domain" description="Putative plant transposon protein" evidence="2">
    <location>
        <begin position="71"/>
        <end position="251"/>
    </location>
</feature>
<name>A0A4D6LPP6_VIGUN</name>
<accession>A0A4D6LPP6</accession>
<feature type="region of interest" description="Disordered" evidence="1">
    <location>
        <begin position="1"/>
        <end position="26"/>
    </location>
</feature>
<dbReference type="Proteomes" id="UP000501690">
    <property type="component" value="Linkage Group LG4"/>
</dbReference>
<dbReference type="EMBL" id="CP039348">
    <property type="protein sequence ID" value="QCD90882.1"/>
    <property type="molecule type" value="Genomic_DNA"/>
</dbReference>
<protein>
    <recommendedName>
        <fullName evidence="2">Putative plant transposon protein domain-containing protein</fullName>
    </recommendedName>
</protein>
<sequence>MASSSNPKRMKTSVGNPSKGQKRKERIYSHHFLTKDNEDRFQVVMQRKLVAERKVILKPGEVNEFQLELIRRGWERLGSYPSTFSVTLVKEFYANAKVTTSAAPTFLSYVRGKRVPFDADTINEFLGTQLADDVECQFSVLEDEGVAPGELLQALCLAGEGFHRGTIQRGSLHPLARFWSAFVHANISPCSHVSDLTEGRATILYTILTGRVMDVGQFIANEIHRCANAAGKAALGHPSLITHLCSLAGVDISVPPLEKATQDLDFSYFQSVPPNFKLCNSPNPHPGFEPTTKMLSVLRCLNLLILGGVFTTELQSSITICLRSCNCVKSLGSP</sequence>
<evidence type="ECO:0000256" key="1">
    <source>
        <dbReference type="SAM" id="MobiDB-lite"/>
    </source>
</evidence>
<dbReference type="InterPro" id="IPR046796">
    <property type="entry name" value="Transposase_32_dom"/>
</dbReference>
<gene>
    <name evidence="3" type="ORF">DEO72_LG4g1843</name>
</gene>
<evidence type="ECO:0000313" key="4">
    <source>
        <dbReference type="Proteomes" id="UP000501690"/>
    </source>
</evidence>
<evidence type="ECO:0000313" key="3">
    <source>
        <dbReference type="EMBL" id="QCD90882.1"/>
    </source>
</evidence>
<organism evidence="3 4">
    <name type="scientific">Vigna unguiculata</name>
    <name type="common">Cowpea</name>
    <dbReference type="NCBI Taxonomy" id="3917"/>
    <lineage>
        <taxon>Eukaryota</taxon>
        <taxon>Viridiplantae</taxon>
        <taxon>Streptophyta</taxon>
        <taxon>Embryophyta</taxon>
        <taxon>Tracheophyta</taxon>
        <taxon>Spermatophyta</taxon>
        <taxon>Magnoliopsida</taxon>
        <taxon>eudicotyledons</taxon>
        <taxon>Gunneridae</taxon>
        <taxon>Pentapetalae</taxon>
        <taxon>rosids</taxon>
        <taxon>fabids</taxon>
        <taxon>Fabales</taxon>
        <taxon>Fabaceae</taxon>
        <taxon>Papilionoideae</taxon>
        <taxon>50 kb inversion clade</taxon>
        <taxon>NPAAA clade</taxon>
        <taxon>indigoferoid/millettioid clade</taxon>
        <taxon>Phaseoleae</taxon>
        <taxon>Vigna</taxon>
    </lineage>
</organism>
<dbReference type="Pfam" id="PF20167">
    <property type="entry name" value="Transposase_32"/>
    <property type="match status" value="1"/>
</dbReference>
<dbReference type="AlphaFoldDB" id="A0A4D6LPP6"/>
<keyword evidence="4" id="KW-1185">Reference proteome</keyword>
<reference evidence="3 4" key="1">
    <citation type="submission" date="2019-04" db="EMBL/GenBank/DDBJ databases">
        <title>An improved genome assembly and genetic linkage map for asparagus bean, Vigna unguiculata ssp. sesquipedialis.</title>
        <authorList>
            <person name="Xia Q."/>
            <person name="Zhang R."/>
            <person name="Dong Y."/>
        </authorList>
    </citation>
    <scope>NUCLEOTIDE SEQUENCE [LARGE SCALE GENOMIC DNA]</scope>
    <source>
        <tissue evidence="3">Leaf</tissue>
    </source>
</reference>